<feature type="non-terminal residue" evidence="2">
    <location>
        <position position="65"/>
    </location>
</feature>
<evidence type="ECO:0000313" key="2">
    <source>
        <dbReference type="EMBL" id="KAK3589787.1"/>
    </source>
</evidence>
<dbReference type="EMBL" id="JAEAOA010001293">
    <property type="protein sequence ID" value="KAK3589787.1"/>
    <property type="molecule type" value="Genomic_DNA"/>
</dbReference>
<name>A0AAE0VUL3_9BIVA</name>
<accession>A0AAE0VUL3</accession>
<dbReference type="AlphaFoldDB" id="A0AAE0VUL3"/>
<gene>
    <name evidence="2" type="ORF">CHS0354_021122</name>
</gene>
<sequence length="65" mass="6798">MTQIFFIIEVGGATKLNVTATSTHIRLPSTTTAKPGTVRPASPKTSFPTTATSTESTSKATESLK</sequence>
<reference evidence="2" key="2">
    <citation type="journal article" date="2021" name="Genome Biol. Evol.">
        <title>Developing a high-quality reference genome for a parasitic bivalve with doubly uniparental inheritance (Bivalvia: Unionida).</title>
        <authorList>
            <person name="Smith C.H."/>
        </authorList>
    </citation>
    <scope>NUCLEOTIDE SEQUENCE</scope>
    <source>
        <strain evidence="2">CHS0354</strain>
        <tissue evidence="2">Mantle</tissue>
    </source>
</reference>
<dbReference type="Proteomes" id="UP001195483">
    <property type="component" value="Unassembled WGS sequence"/>
</dbReference>
<proteinExistence type="predicted"/>
<evidence type="ECO:0000256" key="1">
    <source>
        <dbReference type="SAM" id="MobiDB-lite"/>
    </source>
</evidence>
<feature type="region of interest" description="Disordered" evidence="1">
    <location>
        <begin position="28"/>
        <end position="65"/>
    </location>
</feature>
<reference evidence="2" key="1">
    <citation type="journal article" date="2021" name="Genome Biol. Evol.">
        <title>A High-Quality Reference Genome for a Parasitic Bivalve with Doubly Uniparental Inheritance (Bivalvia: Unionida).</title>
        <authorList>
            <person name="Smith C.H."/>
        </authorList>
    </citation>
    <scope>NUCLEOTIDE SEQUENCE</scope>
    <source>
        <strain evidence="2">CHS0354</strain>
    </source>
</reference>
<reference evidence="2" key="3">
    <citation type="submission" date="2023-05" db="EMBL/GenBank/DDBJ databases">
        <authorList>
            <person name="Smith C.H."/>
        </authorList>
    </citation>
    <scope>NUCLEOTIDE SEQUENCE</scope>
    <source>
        <strain evidence="2">CHS0354</strain>
        <tissue evidence="2">Mantle</tissue>
    </source>
</reference>
<organism evidence="2 3">
    <name type="scientific">Potamilus streckersoni</name>
    <dbReference type="NCBI Taxonomy" id="2493646"/>
    <lineage>
        <taxon>Eukaryota</taxon>
        <taxon>Metazoa</taxon>
        <taxon>Spiralia</taxon>
        <taxon>Lophotrochozoa</taxon>
        <taxon>Mollusca</taxon>
        <taxon>Bivalvia</taxon>
        <taxon>Autobranchia</taxon>
        <taxon>Heteroconchia</taxon>
        <taxon>Palaeoheterodonta</taxon>
        <taxon>Unionida</taxon>
        <taxon>Unionoidea</taxon>
        <taxon>Unionidae</taxon>
        <taxon>Ambleminae</taxon>
        <taxon>Lampsilini</taxon>
        <taxon>Potamilus</taxon>
    </lineage>
</organism>
<comment type="caution">
    <text evidence="2">The sequence shown here is derived from an EMBL/GenBank/DDBJ whole genome shotgun (WGS) entry which is preliminary data.</text>
</comment>
<evidence type="ECO:0000313" key="3">
    <source>
        <dbReference type="Proteomes" id="UP001195483"/>
    </source>
</evidence>
<feature type="compositionally biased region" description="Low complexity" evidence="1">
    <location>
        <begin position="40"/>
        <end position="65"/>
    </location>
</feature>
<keyword evidence="3" id="KW-1185">Reference proteome</keyword>
<protein>
    <submittedName>
        <fullName evidence="2">Uncharacterized protein</fullName>
    </submittedName>
</protein>